<accession>A0A9D1Z289</accession>
<dbReference type="AlphaFoldDB" id="A0A9D1Z289"/>
<organism evidence="1 2">
    <name type="scientific">Candidatus Intestinimonas merdavium</name>
    <dbReference type="NCBI Taxonomy" id="2838622"/>
    <lineage>
        <taxon>Bacteria</taxon>
        <taxon>Bacillati</taxon>
        <taxon>Bacillota</taxon>
        <taxon>Clostridia</taxon>
        <taxon>Eubacteriales</taxon>
        <taxon>Intestinimonas</taxon>
    </lineage>
</organism>
<dbReference type="Proteomes" id="UP000886824">
    <property type="component" value="Unassembled WGS sequence"/>
</dbReference>
<proteinExistence type="predicted"/>
<comment type="caution">
    <text evidence="1">The sequence shown here is derived from an EMBL/GenBank/DDBJ whole genome shotgun (WGS) entry which is preliminary data.</text>
</comment>
<reference evidence="1" key="2">
    <citation type="submission" date="2021-04" db="EMBL/GenBank/DDBJ databases">
        <authorList>
            <person name="Gilroy R."/>
        </authorList>
    </citation>
    <scope>NUCLEOTIDE SEQUENCE</scope>
    <source>
        <strain evidence="1">CHK33-7979</strain>
    </source>
</reference>
<sequence>MAEKRRLNLSFSLASPQQREAWHILRAIPAGQRTDAVCRMVCKAQEQDVLLSAIRRLIRDELRDIQMKTEPESQAGDVDDSVLGFLRALQEGDDMI</sequence>
<name>A0A9D1Z289_9FIRM</name>
<evidence type="ECO:0008006" key="3">
    <source>
        <dbReference type="Google" id="ProtNLM"/>
    </source>
</evidence>
<reference evidence="1" key="1">
    <citation type="journal article" date="2021" name="PeerJ">
        <title>Extensive microbial diversity within the chicken gut microbiome revealed by metagenomics and culture.</title>
        <authorList>
            <person name="Gilroy R."/>
            <person name="Ravi A."/>
            <person name="Getino M."/>
            <person name="Pursley I."/>
            <person name="Horton D.L."/>
            <person name="Alikhan N.F."/>
            <person name="Baker D."/>
            <person name="Gharbi K."/>
            <person name="Hall N."/>
            <person name="Watson M."/>
            <person name="Adriaenssens E.M."/>
            <person name="Foster-Nyarko E."/>
            <person name="Jarju S."/>
            <person name="Secka A."/>
            <person name="Antonio M."/>
            <person name="Oren A."/>
            <person name="Chaudhuri R.R."/>
            <person name="La Ragione R."/>
            <person name="Hildebrand F."/>
            <person name="Pallen M.J."/>
        </authorList>
    </citation>
    <scope>NUCLEOTIDE SEQUENCE</scope>
    <source>
        <strain evidence="1">CHK33-7979</strain>
    </source>
</reference>
<evidence type="ECO:0000313" key="2">
    <source>
        <dbReference type="Proteomes" id="UP000886824"/>
    </source>
</evidence>
<evidence type="ECO:0000313" key="1">
    <source>
        <dbReference type="EMBL" id="HIY72654.1"/>
    </source>
</evidence>
<dbReference type="EMBL" id="DXCX01000017">
    <property type="protein sequence ID" value="HIY72654.1"/>
    <property type="molecule type" value="Genomic_DNA"/>
</dbReference>
<protein>
    <recommendedName>
        <fullName evidence="3">Plasmid segregation centromere-binding protein ParR</fullName>
    </recommendedName>
</protein>
<gene>
    <name evidence="1" type="ORF">H9826_01590</name>
</gene>